<evidence type="ECO:0000256" key="1">
    <source>
        <dbReference type="SAM" id="SignalP"/>
    </source>
</evidence>
<accession>A0A162AD52</accession>
<reference evidence="2 3" key="1">
    <citation type="submission" date="2013-07" db="EMBL/GenBank/DDBJ databases">
        <title>Comparative Genomic and Metabolomic Analysis of Twelve Strains of Pseudoalteromonas luteoviolacea.</title>
        <authorList>
            <person name="Vynne N.G."/>
            <person name="Mansson M."/>
            <person name="Gram L."/>
        </authorList>
    </citation>
    <scope>NUCLEOTIDE SEQUENCE [LARGE SCALE GENOMIC DNA]</scope>
    <source>
        <strain evidence="2 3">H33</strain>
    </source>
</reference>
<feature type="chain" id="PRO_5007831549" evidence="1">
    <location>
        <begin position="28"/>
        <end position="105"/>
    </location>
</feature>
<keyword evidence="1" id="KW-0732">Signal</keyword>
<dbReference type="PATRIC" id="fig|1365251.3.peg.4012"/>
<evidence type="ECO:0000313" key="3">
    <source>
        <dbReference type="Proteomes" id="UP000076503"/>
    </source>
</evidence>
<gene>
    <name evidence="2" type="ORF">N476_22730</name>
</gene>
<protein>
    <submittedName>
        <fullName evidence="2">Uncharacterized protein</fullName>
    </submittedName>
</protein>
<dbReference type="Proteomes" id="UP000076503">
    <property type="component" value="Unassembled WGS sequence"/>
</dbReference>
<proteinExistence type="predicted"/>
<dbReference type="AlphaFoldDB" id="A0A162AD52"/>
<dbReference type="RefSeq" id="WP_063363269.1">
    <property type="nucleotide sequence ID" value="NZ_AUXZ01000096.1"/>
</dbReference>
<evidence type="ECO:0000313" key="2">
    <source>
        <dbReference type="EMBL" id="KZN47843.1"/>
    </source>
</evidence>
<comment type="caution">
    <text evidence="2">The sequence shown here is derived from an EMBL/GenBank/DDBJ whole genome shotgun (WGS) entry which is preliminary data.</text>
</comment>
<name>A0A162AD52_9GAMM</name>
<organism evidence="2 3">
    <name type="scientific">Pseudoalteromonas luteoviolacea H33</name>
    <dbReference type="NCBI Taxonomy" id="1365251"/>
    <lineage>
        <taxon>Bacteria</taxon>
        <taxon>Pseudomonadati</taxon>
        <taxon>Pseudomonadota</taxon>
        <taxon>Gammaproteobacteria</taxon>
        <taxon>Alteromonadales</taxon>
        <taxon>Pseudoalteromonadaceae</taxon>
        <taxon>Pseudoalteromonas</taxon>
    </lineage>
</organism>
<dbReference type="EMBL" id="AUXZ01000096">
    <property type="protein sequence ID" value="KZN47843.1"/>
    <property type="molecule type" value="Genomic_DNA"/>
</dbReference>
<sequence length="105" mass="10579">MLVQKLLQTALLSSATIALLVSPTSYASKDISKASVYSAAGSVIVGITVSNAIEAVPVAISNAVIQNTNALSIGATETAPQSTNHEPLAISNDIVVAGPPPSHTQ</sequence>
<feature type="signal peptide" evidence="1">
    <location>
        <begin position="1"/>
        <end position="27"/>
    </location>
</feature>